<feature type="chain" id="PRO_5046682059" evidence="1">
    <location>
        <begin position="31"/>
        <end position="413"/>
    </location>
</feature>
<reference evidence="2" key="1">
    <citation type="submission" date="2022-08" db="EMBL/GenBank/DDBJ databases">
        <title>Complete genome sequence of 14 non-tuberculosis mycobacteria type-strains.</title>
        <authorList>
            <person name="Igarashi Y."/>
            <person name="Osugi A."/>
            <person name="Mitarai S."/>
        </authorList>
    </citation>
    <scope>NUCLEOTIDE SEQUENCE</scope>
    <source>
        <strain evidence="2">DSM 45575</strain>
    </source>
</reference>
<sequence length="413" mass="41602">MQQLATRPLMTAGVALAGVGGMIAATPLPAAPPSAPEIDFRDVQLTAGVELDLLGSFQGFFNDASDNAATLTQNFFLAPGVGLQQAIVNQVGFFDQVINDPSQIGDVLSQFGGNVKDVLTGLTLIGASDTVTDAALAHTTDGLHQTALSLIPGMLPDDLSPQLSAVIDQLLNFAASPVSGILVGAAGPFVSPIVPFINPFMGVLGGADPAESLQDLLSAPLKAVNGFFNGATLDLDPVASLLTQAGILPDEGLTVDGINYAFGGLFSSGSVETTYKLGDITINAAGGSILNGLGIDALGFSVPGQGVGPIGALEGMSQAISSILGSGWDGKDAVPIPPLAGLEAPQFDDLLSSFNPSSFLESLNFADFNVGDLGELIMPSGILAALGDAGGSLGTLFAIPEALIAALLGAMPF</sequence>
<gene>
    <name evidence="2" type="primary">gjpA</name>
    <name evidence="2" type="ORF">MIU77_16715</name>
</gene>
<keyword evidence="1" id="KW-0732">Signal</keyword>
<protein>
    <submittedName>
        <fullName evidence="2">Outer membrane porin GjpA</fullName>
    </submittedName>
</protein>
<evidence type="ECO:0000256" key="1">
    <source>
        <dbReference type="SAM" id="SignalP"/>
    </source>
</evidence>
<proteinExistence type="predicted"/>
<evidence type="ECO:0000313" key="2">
    <source>
        <dbReference type="EMBL" id="ULN52458.1"/>
    </source>
</evidence>
<evidence type="ECO:0000313" key="3">
    <source>
        <dbReference type="Proteomes" id="UP001055200"/>
    </source>
</evidence>
<name>A0ABY3TXK9_9MYCO</name>
<feature type="signal peptide" evidence="1">
    <location>
        <begin position="1"/>
        <end position="30"/>
    </location>
</feature>
<dbReference type="NCBIfam" id="NF033942">
    <property type="entry name" value="GjpA"/>
    <property type="match status" value="1"/>
</dbReference>
<keyword evidence="3" id="KW-1185">Reference proteome</keyword>
<dbReference type="Proteomes" id="UP001055200">
    <property type="component" value="Chromosome"/>
</dbReference>
<dbReference type="RefSeq" id="WP_240170731.1">
    <property type="nucleotide sequence ID" value="NZ_CP092365.1"/>
</dbReference>
<accession>A0ABY3TXK9</accession>
<organism evidence="2 3">
    <name type="scientific">Mycolicibacillus parakoreensis</name>
    <dbReference type="NCBI Taxonomy" id="1069221"/>
    <lineage>
        <taxon>Bacteria</taxon>
        <taxon>Bacillati</taxon>
        <taxon>Actinomycetota</taxon>
        <taxon>Actinomycetes</taxon>
        <taxon>Mycobacteriales</taxon>
        <taxon>Mycobacteriaceae</taxon>
        <taxon>Mycolicibacillus</taxon>
    </lineage>
</organism>
<dbReference type="InterPro" id="IPR049934">
    <property type="entry name" value="GjpA-like"/>
</dbReference>
<dbReference type="EMBL" id="CP092365">
    <property type="protein sequence ID" value="ULN52458.1"/>
    <property type="molecule type" value="Genomic_DNA"/>
</dbReference>